<gene>
    <name evidence="5" type="ORF">DCO56_11400</name>
</gene>
<dbReference type="PANTHER" id="PTHR30469">
    <property type="entry name" value="MULTIDRUG RESISTANCE PROTEIN MDTA"/>
    <property type="match status" value="1"/>
</dbReference>
<dbReference type="Gene3D" id="2.40.30.170">
    <property type="match status" value="1"/>
</dbReference>
<dbReference type="GO" id="GO:1990281">
    <property type="term" value="C:efflux pump complex"/>
    <property type="evidence" value="ECO:0007669"/>
    <property type="project" value="TreeGrafter"/>
</dbReference>
<proteinExistence type="inferred from homology"/>
<name>A0A363NT43_9SPHI</name>
<dbReference type="Pfam" id="PF25973">
    <property type="entry name" value="BSH_CzcB"/>
    <property type="match status" value="1"/>
</dbReference>
<dbReference type="OrthoDB" id="9806939at2"/>
<feature type="domain" description="YknX-like C-terminal permuted SH3-like" evidence="4">
    <location>
        <begin position="305"/>
        <end position="366"/>
    </location>
</feature>
<dbReference type="InterPro" id="IPR058792">
    <property type="entry name" value="Beta-barrel_RND_2"/>
</dbReference>
<dbReference type="GO" id="GO:0015562">
    <property type="term" value="F:efflux transmembrane transporter activity"/>
    <property type="evidence" value="ECO:0007669"/>
    <property type="project" value="TreeGrafter"/>
</dbReference>
<comment type="caution">
    <text evidence="5">The sequence shown here is derived from an EMBL/GenBank/DDBJ whole genome shotgun (WGS) entry which is preliminary data.</text>
</comment>
<dbReference type="InterPro" id="IPR058637">
    <property type="entry name" value="YknX-like_C"/>
</dbReference>
<dbReference type="EMBL" id="QCXX01000003">
    <property type="protein sequence ID" value="PUV23976.1"/>
    <property type="molecule type" value="Genomic_DNA"/>
</dbReference>
<dbReference type="RefSeq" id="WP_108633905.1">
    <property type="nucleotide sequence ID" value="NZ_QCXX01000003.1"/>
</dbReference>
<dbReference type="Gene3D" id="2.40.420.20">
    <property type="match status" value="1"/>
</dbReference>
<evidence type="ECO:0000313" key="6">
    <source>
        <dbReference type="Proteomes" id="UP000250831"/>
    </source>
</evidence>
<evidence type="ECO:0000256" key="1">
    <source>
        <dbReference type="ARBA" id="ARBA00009477"/>
    </source>
</evidence>
<dbReference type="Gene3D" id="2.40.50.100">
    <property type="match status" value="1"/>
</dbReference>
<protein>
    <submittedName>
        <fullName evidence="5">Efflux RND transporter periplasmic adaptor subunit</fullName>
    </submittedName>
</protein>
<dbReference type="Gene3D" id="1.10.287.470">
    <property type="entry name" value="Helix hairpin bin"/>
    <property type="match status" value="1"/>
</dbReference>
<accession>A0A363NT43</accession>
<dbReference type="Pfam" id="PF25989">
    <property type="entry name" value="YknX_C"/>
    <property type="match status" value="1"/>
</dbReference>
<evidence type="ECO:0000259" key="4">
    <source>
        <dbReference type="Pfam" id="PF25989"/>
    </source>
</evidence>
<dbReference type="SUPFAM" id="SSF111369">
    <property type="entry name" value="HlyD-like secretion proteins"/>
    <property type="match status" value="1"/>
</dbReference>
<evidence type="ECO:0000259" key="3">
    <source>
        <dbReference type="Pfam" id="PF25973"/>
    </source>
</evidence>
<feature type="domain" description="CusB-like beta-barrel" evidence="2">
    <location>
        <begin position="224"/>
        <end position="295"/>
    </location>
</feature>
<dbReference type="Proteomes" id="UP000250831">
    <property type="component" value="Unassembled WGS sequence"/>
</dbReference>
<dbReference type="NCBIfam" id="TIGR01730">
    <property type="entry name" value="RND_mfp"/>
    <property type="match status" value="1"/>
</dbReference>
<dbReference type="InterPro" id="IPR058647">
    <property type="entry name" value="BSH_CzcB-like"/>
</dbReference>
<comment type="similarity">
    <text evidence="1">Belongs to the membrane fusion protein (MFP) (TC 8.A.1) family.</text>
</comment>
<dbReference type="AlphaFoldDB" id="A0A363NT43"/>
<organism evidence="5 6">
    <name type="scientific">Sphingobacterium athyrii</name>
    <dbReference type="NCBI Taxonomy" id="2152717"/>
    <lineage>
        <taxon>Bacteria</taxon>
        <taxon>Pseudomonadati</taxon>
        <taxon>Bacteroidota</taxon>
        <taxon>Sphingobacteriia</taxon>
        <taxon>Sphingobacteriales</taxon>
        <taxon>Sphingobacteriaceae</taxon>
        <taxon>Sphingobacterium</taxon>
    </lineage>
</organism>
<sequence length="373" mass="41490">MKNKKVNNSLTIKLSLSLVTIVLFSYCGQGEQTPANAKNSIQYDQALPKTVAIKIDNPEYQISVPAELRPYEQVALYAKVTGFVQRLFVDRGSFVKKGQLLAVLEAPEMDQRLNADRSSEQRLYSDYLFAKQSFDRLKEAFRTEGAVADIELERSKNAMESSLAAYNASKAGTAGTSQLRQYLNIRAPFDGVITDRNVSVGALVGSTTNVPLFMIAQSNRLRLTLSLPEKHAASIHQDMPATFTVSSRPGETFSTKLSRSASLLDQRDRSLKIEFDVPNSQNRLQGGDYAQVKLRLKRTNPTFWVPEKSVINSQSGTFLFILNQGKIKKVAVKEGIRLNSLTEVFGQLKQEDMVLLNPSEETKEGKVNTANNI</sequence>
<dbReference type="Pfam" id="PF25954">
    <property type="entry name" value="Beta-barrel_RND_2"/>
    <property type="match status" value="1"/>
</dbReference>
<evidence type="ECO:0000313" key="5">
    <source>
        <dbReference type="EMBL" id="PUV23976.1"/>
    </source>
</evidence>
<dbReference type="PANTHER" id="PTHR30469:SF37">
    <property type="entry name" value="RAGD PROTEIN"/>
    <property type="match status" value="1"/>
</dbReference>
<feature type="domain" description="CzcB-like barrel-sandwich hybrid" evidence="3">
    <location>
        <begin position="74"/>
        <end position="210"/>
    </location>
</feature>
<dbReference type="InterPro" id="IPR006143">
    <property type="entry name" value="RND_pump_MFP"/>
</dbReference>
<reference evidence="5 6" key="1">
    <citation type="submission" date="2018-04" db="EMBL/GenBank/DDBJ databases">
        <title>Sphingobacterium sp. M46 Genome.</title>
        <authorList>
            <person name="Cheng J."/>
            <person name="Li Y."/>
        </authorList>
    </citation>
    <scope>NUCLEOTIDE SEQUENCE [LARGE SCALE GENOMIC DNA]</scope>
    <source>
        <strain evidence="5 6">M46</strain>
    </source>
</reference>
<keyword evidence="6" id="KW-1185">Reference proteome</keyword>
<evidence type="ECO:0000259" key="2">
    <source>
        <dbReference type="Pfam" id="PF25954"/>
    </source>
</evidence>